<dbReference type="InterPro" id="IPR017896">
    <property type="entry name" value="4Fe4S_Fe-S-bd"/>
</dbReference>
<reference evidence="2 3" key="1">
    <citation type="submission" date="2016-10" db="EMBL/GenBank/DDBJ databases">
        <authorList>
            <person name="de Groot N.N."/>
        </authorList>
    </citation>
    <scope>NUCLEOTIDE SEQUENCE [LARGE SCALE GENOMIC DNA]</scope>
    <source>
        <strain evidence="2 3">DSM 11978</strain>
    </source>
</reference>
<dbReference type="STRING" id="190974.SAMN05216439_0934"/>
<dbReference type="Gene3D" id="3.20.20.100">
    <property type="entry name" value="NADP-dependent oxidoreductase domain"/>
    <property type="match status" value="1"/>
</dbReference>
<dbReference type="InterPro" id="IPR017900">
    <property type="entry name" value="4Fe4S_Fe_S_CS"/>
</dbReference>
<name>A0A1H7GZ11_9EURY</name>
<dbReference type="Gene3D" id="3.30.70.20">
    <property type="match status" value="1"/>
</dbReference>
<dbReference type="GO" id="GO:0016491">
    <property type="term" value="F:oxidoreductase activity"/>
    <property type="evidence" value="ECO:0007669"/>
    <property type="project" value="UniProtKB-ARBA"/>
</dbReference>
<dbReference type="InterPro" id="IPR023210">
    <property type="entry name" value="NADP_OxRdtase_dom"/>
</dbReference>
<dbReference type="EMBL" id="FOAK01000002">
    <property type="protein sequence ID" value="SEK43278.1"/>
    <property type="molecule type" value="Genomic_DNA"/>
</dbReference>
<dbReference type="PROSITE" id="PS51379">
    <property type="entry name" value="4FE4S_FER_2"/>
    <property type="match status" value="1"/>
</dbReference>
<dbReference type="SUPFAM" id="SSF51430">
    <property type="entry name" value="NAD(P)-linked oxidoreductase"/>
    <property type="match status" value="1"/>
</dbReference>
<accession>A0A1H7GZ11</accession>
<gene>
    <name evidence="2" type="ORF">SAMN05216439_0934</name>
</gene>
<protein>
    <recommendedName>
        <fullName evidence="1">4Fe-4S ferredoxin-type domain-containing protein</fullName>
    </recommendedName>
</protein>
<dbReference type="SUPFAM" id="SSF46548">
    <property type="entry name" value="alpha-helical ferredoxin"/>
    <property type="match status" value="1"/>
</dbReference>
<proteinExistence type="predicted"/>
<evidence type="ECO:0000313" key="3">
    <source>
        <dbReference type="Proteomes" id="UP000199506"/>
    </source>
</evidence>
<dbReference type="RefSeq" id="WP_069572691.1">
    <property type="nucleotide sequence ID" value="NZ_FOAK01000002.1"/>
</dbReference>
<dbReference type="CDD" id="cd19100">
    <property type="entry name" value="AKR_unchar"/>
    <property type="match status" value="1"/>
</dbReference>
<dbReference type="InterPro" id="IPR036812">
    <property type="entry name" value="NAD(P)_OxRdtase_dom_sf"/>
</dbReference>
<evidence type="ECO:0000313" key="2">
    <source>
        <dbReference type="EMBL" id="SEK43278.1"/>
    </source>
</evidence>
<sequence length="383" mass="43420">MKYRKLGNTGVEVSEIAFGAEFLVERPYRDTEVLIKACEEHGINFVDCWMSEPDVRSHLGKAIKPNREKWVIQGHIGATWQNNQYVRTREMDKVIPAFEDFMERFQIDTLDFGMIHYVDQIDDYNEIINGQFIEYVRKLKEEGTIAHIGLSTHNPDIGLLAAQNPEIELLMFSINPAFDMFGPMEDIEEYRKEDAYGDEKLSSINPQRAELYESCEKSGTALTVMKGFAGGNLLSAETSPFGVVLTPVQCIHYALEQKGVSSIFVGVKTVDELLESLKYCEATENEKDYAEILRTAPKHSFEGQCTYCGHCTPCTSEIDISMVIKLFDLAKNHDEVPASIREHYNNLKYDATDCSACGDCEERCPFDVAIVDVMENIQCLFSQ</sequence>
<dbReference type="AlphaFoldDB" id="A0A1H7GZ11"/>
<dbReference type="OrthoDB" id="7236at2157"/>
<dbReference type="InterPro" id="IPR053135">
    <property type="entry name" value="AKR2_Oxidoreductase"/>
</dbReference>
<feature type="domain" description="4Fe-4S ferredoxin-type" evidence="1">
    <location>
        <begin position="345"/>
        <end position="374"/>
    </location>
</feature>
<dbReference type="PANTHER" id="PTHR43312:SF1">
    <property type="entry name" value="NADP-DEPENDENT OXIDOREDUCTASE DOMAIN-CONTAINING PROTEIN"/>
    <property type="match status" value="1"/>
</dbReference>
<dbReference type="Pfam" id="PF00248">
    <property type="entry name" value="Aldo_ket_red"/>
    <property type="match status" value="1"/>
</dbReference>
<evidence type="ECO:0000259" key="1">
    <source>
        <dbReference type="PROSITE" id="PS51379"/>
    </source>
</evidence>
<dbReference type="PANTHER" id="PTHR43312">
    <property type="entry name" value="D-THREO-ALDOSE 1-DEHYDROGENASE"/>
    <property type="match status" value="1"/>
</dbReference>
<dbReference type="PROSITE" id="PS00198">
    <property type="entry name" value="4FE4S_FER_1"/>
    <property type="match status" value="1"/>
</dbReference>
<organism evidence="2 3">
    <name type="scientific">Methanobrevibacter gottschalkii</name>
    <dbReference type="NCBI Taxonomy" id="190974"/>
    <lineage>
        <taxon>Archaea</taxon>
        <taxon>Methanobacteriati</taxon>
        <taxon>Methanobacteriota</taxon>
        <taxon>Methanomada group</taxon>
        <taxon>Methanobacteria</taxon>
        <taxon>Methanobacteriales</taxon>
        <taxon>Methanobacteriaceae</taxon>
        <taxon>Methanobrevibacter</taxon>
    </lineage>
</organism>
<dbReference type="Proteomes" id="UP000199506">
    <property type="component" value="Unassembled WGS sequence"/>
</dbReference>